<dbReference type="NCBIfam" id="TIGR00229">
    <property type="entry name" value="sensory_box"/>
    <property type="match status" value="1"/>
</dbReference>
<dbReference type="PROSITE" id="PS50112">
    <property type="entry name" value="PAS"/>
    <property type="match status" value="1"/>
</dbReference>
<dbReference type="OrthoDB" id="5654237at2"/>
<dbReference type="STRING" id="45065.Lgee_0709"/>
<dbReference type="AlphaFoldDB" id="A0A0W0U3V2"/>
<dbReference type="Gene3D" id="3.20.20.450">
    <property type="entry name" value="EAL domain"/>
    <property type="match status" value="1"/>
</dbReference>
<dbReference type="SUPFAM" id="SSF55073">
    <property type="entry name" value="Nucleotide cyclase"/>
    <property type="match status" value="1"/>
</dbReference>
<dbReference type="Gene3D" id="3.30.450.40">
    <property type="match status" value="1"/>
</dbReference>
<dbReference type="SUPFAM" id="SSF55785">
    <property type="entry name" value="PYP-like sensor domain (PAS domain)"/>
    <property type="match status" value="1"/>
</dbReference>
<evidence type="ECO:0000313" key="1">
    <source>
        <dbReference type="EMBL" id="KTD02380.1"/>
    </source>
</evidence>
<dbReference type="Gene3D" id="3.30.450.20">
    <property type="entry name" value="PAS domain"/>
    <property type="match status" value="1"/>
</dbReference>
<organism evidence="1 2">
    <name type="scientific">Legionella geestiana</name>
    <dbReference type="NCBI Taxonomy" id="45065"/>
    <lineage>
        <taxon>Bacteria</taxon>
        <taxon>Pseudomonadati</taxon>
        <taxon>Pseudomonadota</taxon>
        <taxon>Gammaproteobacteria</taxon>
        <taxon>Legionellales</taxon>
        <taxon>Legionellaceae</taxon>
        <taxon>Legionella</taxon>
    </lineage>
</organism>
<dbReference type="InterPro" id="IPR043128">
    <property type="entry name" value="Rev_trsase/Diguanyl_cyclase"/>
</dbReference>
<dbReference type="PANTHER" id="PTHR33121">
    <property type="entry name" value="CYCLIC DI-GMP PHOSPHODIESTERASE PDEF"/>
    <property type="match status" value="1"/>
</dbReference>
<dbReference type="SUPFAM" id="SSF141868">
    <property type="entry name" value="EAL domain-like"/>
    <property type="match status" value="1"/>
</dbReference>
<dbReference type="PATRIC" id="fig|45065.4.peg.754"/>
<dbReference type="Pfam" id="PF00990">
    <property type="entry name" value="GGDEF"/>
    <property type="match status" value="1"/>
</dbReference>
<dbReference type="Pfam" id="PF08447">
    <property type="entry name" value="PAS_3"/>
    <property type="match status" value="1"/>
</dbReference>
<dbReference type="SMART" id="SM00267">
    <property type="entry name" value="GGDEF"/>
    <property type="match status" value="1"/>
</dbReference>
<proteinExistence type="predicted"/>
<dbReference type="InterPro" id="IPR029016">
    <property type="entry name" value="GAF-like_dom_sf"/>
</dbReference>
<dbReference type="InterPro" id="IPR001633">
    <property type="entry name" value="EAL_dom"/>
</dbReference>
<dbReference type="RefSeq" id="WP_051550816.1">
    <property type="nucleotide sequence ID" value="NZ_CAAAHN010000009.1"/>
</dbReference>
<dbReference type="NCBIfam" id="TIGR00254">
    <property type="entry name" value="GGDEF"/>
    <property type="match status" value="1"/>
</dbReference>
<comment type="caution">
    <text evidence="1">The sequence shown here is derived from an EMBL/GenBank/DDBJ whole genome shotgun (WGS) entry which is preliminary data.</text>
</comment>
<dbReference type="CDD" id="cd01948">
    <property type="entry name" value="EAL"/>
    <property type="match status" value="1"/>
</dbReference>
<dbReference type="PROSITE" id="PS50883">
    <property type="entry name" value="EAL"/>
    <property type="match status" value="1"/>
</dbReference>
<dbReference type="InterPro" id="IPR000014">
    <property type="entry name" value="PAS"/>
</dbReference>
<dbReference type="SMART" id="SM00052">
    <property type="entry name" value="EAL"/>
    <property type="match status" value="1"/>
</dbReference>
<dbReference type="Pfam" id="PF13185">
    <property type="entry name" value="GAF_2"/>
    <property type="match status" value="1"/>
</dbReference>
<keyword evidence="2" id="KW-1185">Reference proteome</keyword>
<accession>A0A0W0U3V2</accession>
<dbReference type="CDD" id="cd01949">
    <property type="entry name" value="GGDEF"/>
    <property type="match status" value="1"/>
</dbReference>
<protein>
    <submittedName>
        <fullName evidence="1">Regulatory protein (GGDEF and EAL domains)</fullName>
    </submittedName>
</protein>
<dbReference type="InterPro" id="IPR000160">
    <property type="entry name" value="GGDEF_dom"/>
</dbReference>
<dbReference type="SUPFAM" id="SSF55781">
    <property type="entry name" value="GAF domain-like"/>
    <property type="match status" value="1"/>
</dbReference>
<dbReference type="Gene3D" id="3.30.70.270">
    <property type="match status" value="1"/>
</dbReference>
<dbReference type="InterPro" id="IPR035919">
    <property type="entry name" value="EAL_sf"/>
</dbReference>
<dbReference type="InterPro" id="IPR003018">
    <property type="entry name" value="GAF"/>
</dbReference>
<dbReference type="PROSITE" id="PS50113">
    <property type="entry name" value="PAC"/>
    <property type="match status" value="1"/>
</dbReference>
<dbReference type="InterPro" id="IPR035965">
    <property type="entry name" value="PAS-like_dom_sf"/>
</dbReference>
<sequence>MEYSRDVAKVLTKQIDELSMERNRLIENIAEFRNILHGHPCAFLDYVEKVDNPFYEISADLTKIIYVNAATEKMFGMTRDALYEDANKWFNAVHPDDRGRVKEYLSNLDIKNKAATGFEYKMIKSDGSIVYVQDFAVLSNENDGEQHSIVGFVVDITKHVKIQKNKFVYEQIINAIRFTRSIEQTMDVIIKTACISMAWDEAEIWVYDSQATSFYCISVYHKLTEEIAEYYQMATSLIIDADTDFQGYVIRNNKPTLILDLARQNEVFNTSIARRHKISTALGIPIICHEKPIGVLTFYNQNQKNCEQSEIDTLEWMAGILGGIIQHNLSNQKLQYITSHNDLTGLLNRNGLEVSLNTLITQNESDMHGIIMLDISRFKLINETYNFEIGDILLRQIALKFQETLNDTTRIIANLGGDIFAFVVPKLKTSEALKPIIDKILVCLQRPFEIKNNLIYLQASIGVSIYPYDGLDIMTLLKKSDIALKHAKSRGGSSIQFSTQALQQSVSNALRIENGLRRALVDNQFRLHYQPKVDLRTGKMVGLEALIRWNDPQNGLQYPDAFLHIAQHSDLIIYIGEWVFLRLAYHFPLMDFKIPIAINMDARQLKREYDFVGFISQLIKKMSIPTELLELEVTEAEIMHDATQAAHVIQSLQKTGISIAIDDFGSGYSSYAYLRQFKPDRIKIDKSFIDGLPFDIENAAIVKSIIALCHILGMKVTAEGVETREQAQFLMQEGCDEAQGYYFSKPLQLYELRALIKSGGEFKLPE</sequence>
<dbReference type="InterPro" id="IPR013655">
    <property type="entry name" value="PAS_fold_3"/>
</dbReference>
<reference evidence="1 2" key="1">
    <citation type="submission" date="2015-11" db="EMBL/GenBank/DDBJ databases">
        <title>Genomic analysis of 38 Legionella species identifies large and diverse effector repertoires.</title>
        <authorList>
            <person name="Burstein D."/>
            <person name="Amaro F."/>
            <person name="Zusman T."/>
            <person name="Lifshitz Z."/>
            <person name="Cohen O."/>
            <person name="Gilbert J.A."/>
            <person name="Pupko T."/>
            <person name="Shuman H.A."/>
            <person name="Segal G."/>
        </authorList>
    </citation>
    <scope>NUCLEOTIDE SEQUENCE [LARGE SCALE GENOMIC DNA]</scope>
    <source>
        <strain evidence="1 2">ATCC 49504</strain>
    </source>
</reference>
<dbReference type="PROSITE" id="PS50887">
    <property type="entry name" value="GGDEF"/>
    <property type="match status" value="1"/>
</dbReference>
<dbReference type="InterPro" id="IPR029787">
    <property type="entry name" value="Nucleotide_cyclase"/>
</dbReference>
<name>A0A0W0U3V2_9GAMM</name>
<dbReference type="InterPro" id="IPR050706">
    <property type="entry name" value="Cyclic-di-GMP_PDE-like"/>
</dbReference>
<evidence type="ECO:0000313" key="2">
    <source>
        <dbReference type="Proteomes" id="UP000054785"/>
    </source>
</evidence>
<dbReference type="Pfam" id="PF00563">
    <property type="entry name" value="EAL"/>
    <property type="match status" value="1"/>
</dbReference>
<dbReference type="CDD" id="cd00130">
    <property type="entry name" value="PAS"/>
    <property type="match status" value="1"/>
</dbReference>
<dbReference type="GO" id="GO:0071111">
    <property type="term" value="F:cyclic-guanylate-specific phosphodiesterase activity"/>
    <property type="evidence" value="ECO:0007669"/>
    <property type="project" value="InterPro"/>
</dbReference>
<dbReference type="EMBL" id="LNYC01000020">
    <property type="protein sequence ID" value="KTD02380.1"/>
    <property type="molecule type" value="Genomic_DNA"/>
</dbReference>
<dbReference type="PANTHER" id="PTHR33121:SF70">
    <property type="entry name" value="SIGNALING PROTEIN YKOW"/>
    <property type="match status" value="1"/>
</dbReference>
<dbReference type="InterPro" id="IPR000700">
    <property type="entry name" value="PAS-assoc_C"/>
</dbReference>
<gene>
    <name evidence="1" type="ORF">Lgee_0709</name>
</gene>
<dbReference type="SMART" id="SM00065">
    <property type="entry name" value="GAF"/>
    <property type="match status" value="1"/>
</dbReference>
<dbReference type="Proteomes" id="UP000054785">
    <property type="component" value="Unassembled WGS sequence"/>
</dbReference>